<evidence type="ECO:0000256" key="10">
    <source>
        <dbReference type="ARBA" id="ARBA00032873"/>
    </source>
</evidence>
<dbReference type="SFLD" id="SFLDS00005">
    <property type="entry name" value="Isoprenoid_Synthase_Type_I"/>
    <property type="match status" value="1"/>
</dbReference>
<dbReference type="SFLD" id="SFLDG01017">
    <property type="entry name" value="Polyprenyl_Transferase_Like"/>
    <property type="match status" value="1"/>
</dbReference>
<protein>
    <recommendedName>
        <fullName evidence="4">Farnesyl diphosphate synthase</fullName>
        <ecNumber evidence="3">2.5.1.10</ecNumber>
    </recommendedName>
    <alternativeName>
        <fullName evidence="10">(2E,6E)-farnesyl diphosphate synthase</fullName>
    </alternativeName>
    <alternativeName>
        <fullName evidence="9">Geranyltranstransferase</fullName>
    </alternativeName>
</protein>
<keyword evidence="8" id="KW-0414">Isoprene biosynthesis</keyword>
<dbReference type="GO" id="GO:0004337">
    <property type="term" value="F:(2E,6E)-farnesyl diphosphate synthase activity"/>
    <property type="evidence" value="ECO:0007669"/>
    <property type="project" value="UniProtKB-EC"/>
</dbReference>
<organism evidence="13 14">
    <name type="scientific">Candidatus Caccovicinus merdipullorum</name>
    <dbReference type="NCBI Taxonomy" id="2840724"/>
    <lineage>
        <taxon>Bacteria</taxon>
        <taxon>Bacillati</taxon>
        <taxon>Bacillota</taxon>
        <taxon>Clostridia</taxon>
        <taxon>Eubacteriales</taxon>
        <taxon>Candidatus Caccovicinus</taxon>
    </lineage>
</organism>
<dbReference type="InterPro" id="IPR033749">
    <property type="entry name" value="Polyprenyl_synt_CS"/>
</dbReference>
<dbReference type="Proteomes" id="UP000886860">
    <property type="component" value="Unassembled WGS sequence"/>
</dbReference>
<dbReference type="PROSITE" id="PS00723">
    <property type="entry name" value="POLYPRENYL_SYNTHASE_1"/>
    <property type="match status" value="1"/>
</dbReference>
<evidence type="ECO:0000256" key="9">
    <source>
        <dbReference type="ARBA" id="ARBA00032380"/>
    </source>
</evidence>
<keyword evidence="7" id="KW-0460">Magnesium</keyword>
<dbReference type="PANTHER" id="PTHR43281">
    <property type="entry name" value="FARNESYL DIPHOSPHATE SYNTHASE"/>
    <property type="match status" value="1"/>
</dbReference>
<comment type="catalytic activity">
    <reaction evidence="11">
        <text>isopentenyl diphosphate + (2E)-geranyl diphosphate = (2E,6E)-farnesyl diphosphate + diphosphate</text>
        <dbReference type="Rhea" id="RHEA:19361"/>
        <dbReference type="ChEBI" id="CHEBI:33019"/>
        <dbReference type="ChEBI" id="CHEBI:58057"/>
        <dbReference type="ChEBI" id="CHEBI:128769"/>
        <dbReference type="ChEBI" id="CHEBI:175763"/>
        <dbReference type="EC" id="2.5.1.10"/>
    </reaction>
</comment>
<proteinExistence type="inferred from homology"/>
<dbReference type="PROSITE" id="PS00444">
    <property type="entry name" value="POLYPRENYL_SYNTHASE_2"/>
    <property type="match status" value="1"/>
</dbReference>
<dbReference type="AlphaFoldDB" id="A0A9D1KEZ3"/>
<name>A0A9D1KEZ3_9FIRM</name>
<dbReference type="NCBIfam" id="NF045485">
    <property type="entry name" value="FPPsyn"/>
    <property type="match status" value="1"/>
</dbReference>
<evidence type="ECO:0000313" key="14">
    <source>
        <dbReference type="Proteomes" id="UP000886860"/>
    </source>
</evidence>
<evidence type="ECO:0000256" key="7">
    <source>
        <dbReference type="ARBA" id="ARBA00022842"/>
    </source>
</evidence>
<dbReference type="EMBL" id="DVKS01000056">
    <property type="protein sequence ID" value="HIT41140.1"/>
    <property type="molecule type" value="Genomic_DNA"/>
</dbReference>
<evidence type="ECO:0000256" key="3">
    <source>
        <dbReference type="ARBA" id="ARBA00012439"/>
    </source>
</evidence>
<comment type="cofactor">
    <cofactor evidence="1">
        <name>Mg(2+)</name>
        <dbReference type="ChEBI" id="CHEBI:18420"/>
    </cofactor>
</comment>
<comment type="caution">
    <text evidence="13">The sequence shown here is derived from an EMBL/GenBank/DDBJ whole genome shotgun (WGS) entry which is preliminary data.</text>
</comment>
<dbReference type="InterPro" id="IPR053378">
    <property type="entry name" value="Prenyl_diphosphate_synthase"/>
</dbReference>
<evidence type="ECO:0000256" key="12">
    <source>
        <dbReference type="RuleBase" id="RU004466"/>
    </source>
</evidence>
<dbReference type="PANTHER" id="PTHR43281:SF1">
    <property type="entry name" value="FARNESYL DIPHOSPHATE SYNTHASE"/>
    <property type="match status" value="1"/>
</dbReference>
<evidence type="ECO:0000256" key="4">
    <source>
        <dbReference type="ARBA" id="ARBA00015100"/>
    </source>
</evidence>
<reference evidence="13" key="1">
    <citation type="submission" date="2020-10" db="EMBL/GenBank/DDBJ databases">
        <authorList>
            <person name="Gilroy R."/>
        </authorList>
    </citation>
    <scope>NUCLEOTIDE SEQUENCE</scope>
    <source>
        <strain evidence="13">CHK123-3438</strain>
    </source>
</reference>
<dbReference type="GO" id="GO:0046872">
    <property type="term" value="F:metal ion binding"/>
    <property type="evidence" value="ECO:0007669"/>
    <property type="project" value="UniProtKB-KW"/>
</dbReference>
<evidence type="ECO:0000256" key="8">
    <source>
        <dbReference type="ARBA" id="ARBA00023229"/>
    </source>
</evidence>
<evidence type="ECO:0000256" key="11">
    <source>
        <dbReference type="ARBA" id="ARBA00049399"/>
    </source>
</evidence>
<evidence type="ECO:0000256" key="5">
    <source>
        <dbReference type="ARBA" id="ARBA00022679"/>
    </source>
</evidence>
<dbReference type="Gene3D" id="1.10.600.10">
    <property type="entry name" value="Farnesyl Diphosphate Synthase"/>
    <property type="match status" value="1"/>
</dbReference>
<keyword evidence="5 12" id="KW-0808">Transferase</keyword>
<dbReference type="FunFam" id="1.10.600.10:FF:000001">
    <property type="entry name" value="Geranylgeranyl diphosphate synthase"/>
    <property type="match status" value="1"/>
</dbReference>
<dbReference type="GO" id="GO:0005737">
    <property type="term" value="C:cytoplasm"/>
    <property type="evidence" value="ECO:0007669"/>
    <property type="project" value="UniProtKB-ARBA"/>
</dbReference>
<dbReference type="GO" id="GO:0016114">
    <property type="term" value="P:terpenoid biosynthetic process"/>
    <property type="evidence" value="ECO:0007669"/>
    <property type="project" value="UniProtKB-ARBA"/>
</dbReference>
<dbReference type="Pfam" id="PF00348">
    <property type="entry name" value="polyprenyl_synt"/>
    <property type="match status" value="1"/>
</dbReference>
<sequence>MPEFKEMLADRVKETEEIIKRYLPEEAGFQRTIMKAMNYSMNAGGKRIRPLLMLETGRLFGFGGARKELEHFMAAIEMIHTSSLIHDDLPCMDNDEYRRGKKSTWAAFGEDMGVLAGDALIVEAFSVASDAFSGTEHPYRVGQAVRILAEKTGIYGMIGGQVVDVELTNQPVPADKLDFIYRLKTGALLEASMLIGAVLAGAEEEDCGKISRIALNVGLAFQIQDDILDVMGDPELLGKPVGSDERNAKTTFVTLKGLDEAREEVKRLSEEAISQLHSLNREDTFLEQLIRMLITREK</sequence>
<comment type="similarity">
    <text evidence="2 12">Belongs to the FPP/GGPP synthase family.</text>
</comment>
<dbReference type="CDD" id="cd00685">
    <property type="entry name" value="Trans_IPPS_HT"/>
    <property type="match status" value="1"/>
</dbReference>
<keyword evidence="6" id="KW-0479">Metal-binding</keyword>
<accession>A0A9D1KEZ3</accession>
<dbReference type="InterPro" id="IPR008949">
    <property type="entry name" value="Isoprenoid_synthase_dom_sf"/>
</dbReference>
<evidence type="ECO:0000256" key="2">
    <source>
        <dbReference type="ARBA" id="ARBA00006706"/>
    </source>
</evidence>
<dbReference type="EC" id="2.5.1.10" evidence="3"/>
<evidence type="ECO:0000313" key="13">
    <source>
        <dbReference type="EMBL" id="HIT41140.1"/>
    </source>
</evidence>
<dbReference type="SUPFAM" id="SSF48576">
    <property type="entry name" value="Terpenoid synthases"/>
    <property type="match status" value="1"/>
</dbReference>
<dbReference type="InterPro" id="IPR000092">
    <property type="entry name" value="Polyprenyl_synt"/>
</dbReference>
<evidence type="ECO:0000256" key="1">
    <source>
        <dbReference type="ARBA" id="ARBA00001946"/>
    </source>
</evidence>
<evidence type="ECO:0000256" key="6">
    <source>
        <dbReference type="ARBA" id="ARBA00022723"/>
    </source>
</evidence>
<reference evidence="13" key="2">
    <citation type="journal article" date="2021" name="PeerJ">
        <title>Extensive microbial diversity within the chicken gut microbiome revealed by metagenomics and culture.</title>
        <authorList>
            <person name="Gilroy R."/>
            <person name="Ravi A."/>
            <person name="Getino M."/>
            <person name="Pursley I."/>
            <person name="Horton D.L."/>
            <person name="Alikhan N.F."/>
            <person name="Baker D."/>
            <person name="Gharbi K."/>
            <person name="Hall N."/>
            <person name="Watson M."/>
            <person name="Adriaenssens E.M."/>
            <person name="Foster-Nyarko E."/>
            <person name="Jarju S."/>
            <person name="Secka A."/>
            <person name="Antonio M."/>
            <person name="Oren A."/>
            <person name="Chaudhuri R.R."/>
            <person name="La Ragione R."/>
            <person name="Hildebrand F."/>
            <person name="Pallen M.J."/>
        </authorList>
    </citation>
    <scope>NUCLEOTIDE SEQUENCE</scope>
    <source>
        <strain evidence="13">CHK123-3438</strain>
    </source>
</reference>
<gene>
    <name evidence="13" type="ORF">IAB60_03395</name>
</gene>